<dbReference type="Proteomes" id="UP000284702">
    <property type="component" value="Unassembled WGS sequence"/>
</dbReference>
<organism evidence="2 3">
    <name type="scientific">Aphanomyces astaci</name>
    <name type="common">Crayfish plague agent</name>
    <dbReference type="NCBI Taxonomy" id="112090"/>
    <lineage>
        <taxon>Eukaryota</taxon>
        <taxon>Sar</taxon>
        <taxon>Stramenopiles</taxon>
        <taxon>Oomycota</taxon>
        <taxon>Saprolegniomycetes</taxon>
        <taxon>Saprolegniales</taxon>
        <taxon>Verrucalvaceae</taxon>
        <taxon>Aphanomyces</taxon>
    </lineage>
</organism>
<dbReference type="AlphaFoldDB" id="A0A3R8DME1"/>
<comment type="caution">
    <text evidence="2">The sequence shown here is derived from an EMBL/GenBank/DDBJ whole genome shotgun (WGS) entry which is preliminary data.</text>
</comment>
<reference evidence="2" key="1">
    <citation type="submission" date="2018-07" db="EMBL/GenBank/DDBJ databases">
        <title>Annotation of Aphanomyces astaci genome assembly.</title>
        <authorList>
            <person name="Studholme D.J."/>
        </authorList>
    </citation>
    <scope>NUCLEOTIDE SEQUENCE [LARGE SCALE GENOMIC DNA]</scope>
    <source>
        <strain evidence="2">Pc</strain>
    </source>
</reference>
<accession>A0A3R8DME1</accession>
<keyword evidence="3" id="KW-1185">Reference proteome</keyword>
<protein>
    <recommendedName>
        <fullName evidence="1">DDE-1 domain-containing protein</fullName>
    </recommendedName>
</protein>
<evidence type="ECO:0000259" key="1">
    <source>
        <dbReference type="Pfam" id="PF03184"/>
    </source>
</evidence>
<dbReference type="GO" id="GO:0005634">
    <property type="term" value="C:nucleus"/>
    <property type="evidence" value="ECO:0007669"/>
    <property type="project" value="TreeGrafter"/>
</dbReference>
<gene>
    <name evidence="2" type="ORF">B5M09_012301</name>
</gene>
<dbReference type="PANTHER" id="PTHR19303">
    <property type="entry name" value="TRANSPOSON"/>
    <property type="match status" value="1"/>
</dbReference>
<dbReference type="VEuPathDB" id="FungiDB:H257_15236"/>
<evidence type="ECO:0000313" key="3">
    <source>
        <dbReference type="Proteomes" id="UP000284702"/>
    </source>
</evidence>
<sequence>MSKRNTTCHAVLSITFEMEQRKRHQFRYTNGQRKALLQEFHEANETSERKFCRDKHLAYSTWQGWRLKEDNIMANKRHNRLATMGSQGHTTLIPFKDELLAYMRDRRGTERYVRAFHLLQCVKRNKREWPTVYLLTKQIEAANQQVLDEVWLGYAATFWNKYGHYDKKHILNVDETSVFFDMPPGKTLAEIGQSSKVSDGEKHSHREKLPMYFILKGTPGGVIERQELGTYPPGHFYVVQSNAWMDERVCSMYLDEVLAPCVDDASVLLVDNLACHVSEASHDKVAETHFSVVEPLPPNSTSRCQPLDVGVMGPLKAMLKTAWLLEEDNRSGDEIFTAQEKRLARVKRTILVWEKITSESIVKSFEKAIPNSVRNINTIICVG</sequence>
<feature type="domain" description="DDE-1" evidence="1">
    <location>
        <begin position="205"/>
        <end position="365"/>
    </location>
</feature>
<evidence type="ECO:0000313" key="2">
    <source>
        <dbReference type="EMBL" id="RQM29869.1"/>
    </source>
</evidence>
<dbReference type="InterPro" id="IPR050863">
    <property type="entry name" value="CenT-Element_Derived"/>
</dbReference>
<dbReference type="GO" id="GO:0003677">
    <property type="term" value="F:DNA binding"/>
    <property type="evidence" value="ECO:0007669"/>
    <property type="project" value="TreeGrafter"/>
</dbReference>
<dbReference type="InterPro" id="IPR004875">
    <property type="entry name" value="DDE_SF_endonuclease_dom"/>
</dbReference>
<dbReference type="PANTHER" id="PTHR19303:SF57">
    <property type="entry name" value="HTH CENPB-TYPE DOMAIN-CONTAINING PROTEIN"/>
    <property type="match status" value="1"/>
</dbReference>
<dbReference type="EMBL" id="MZMZ02001097">
    <property type="protein sequence ID" value="RQM29869.1"/>
    <property type="molecule type" value="Genomic_DNA"/>
</dbReference>
<name>A0A3R8DME1_APHAT</name>
<proteinExistence type="predicted"/>
<dbReference type="Pfam" id="PF03184">
    <property type="entry name" value="DDE_1"/>
    <property type="match status" value="1"/>
</dbReference>